<dbReference type="GO" id="GO:0003677">
    <property type="term" value="F:DNA binding"/>
    <property type="evidence" value="ECO:0007669"/>
    <property type="project" value="UniProtKB-KW"/>
</dbReference>
<dbReference type="Proteomes" id="UP001597237">
    <property type="component" value="Unassembled WGS sequence"/>
</dbReference>
<dbReference type="SUPFAM" id="SSF142906">
    <property type="entry name" value="YjbR-like"/>
    <property type="match status" value="1"/>
</dbReference>
<dbReference type="InterPro" id="IPR038056">
    <property type="entry name" value="YjbR-like_sf"/>
</dbReference>
<keyword evidence="2" id="KW-1185">Reference proteome</keyword>
<organism evidence="1 2">
    <name type="scientific">Phenylobacterium terrae</name>
    <dbReference type="NCBI Taxonomy" id="2665495"/>
    <lineage>
        <taxon>Bacteria</taxon>
        <taxon>Pseudomonadati</taxon>
        <taxon>Pseudomonadota</taxon>
        <taxon>Alphaproteobacteria</taxon>
        <taxon>Caulobacterales</taxon>
        <taxon>Caulobacteraceae</taxon>
        <taxon>Phenylobacterium</taxon>
    </lineage>
</organism>
<comment type="caution">
    <text evidence="1">The sequence shown here is derived from an EMBL/GenBank/DDBJ whole genome shotgun (WGS) entry which is preliminary data.</text>
</comment>
<keyword evidence="1" id="KW-0238">DNA-binding</keyword>
<name>A0ABW4N4G7_9CAUL</name>
<dbReference type="EMBL" id="JBHUEY010000006">
    <property type="protein sequence ID" value="MFD1784950.1"/>
    <property type="molecule type" value="Genomic_DNA"/>
</dbReference>
<accession>A0ABW4N4G7</accession>
<sequence>MLSSPMPTRDDIRRIALAQPQAYEADHHGIPSFRVGKKIFCTVHLDRPRIVLKLDREAQLDMIAAHPGVVEECDYQPQHGWTFVWFETADLPTLETLLRLAWSAVAPKKLLKAQATA</sequence>
<evidence type="ECO:0000313" key="1">
    <source>
        <dbReference type="EMBL" id="MFD1784950.1"/>
    </source>
</evidence>
<dbReference type="RefSeq" id="WP_377281913.1">
    <property type="nucleotide sequence ID" value="NZ_JBHRSI010000005.1"/>
</dbReference>
<gene>
    <name evidence="1" type="ORF">ACFSC0_16225</name>
</gene>
<dbReference type="Gene3D" id="3.90.1150.30">
    <property type="match status" value="1"/>
</dbReference>
<evidence type="ECO:0000313" key="2">
    <source>
        <dbReference type="Proteomes" id="UP001597237"/>
    </source>
</evidence>
<reference evidence="2" key="1">
    <citation type="journal article" date="2019" name="Int. J. Syst. Evol. Microbiol.">
        <title>The Global Catalogue of Microorganisms (GCM) 10K type strain sequencing project: providing services to taxonomists for standard genome sequencing and annotation.</title>
        <authorList>
            <consortium name="The Broad Institute Genomics Platform"/>
            <consortium name="The Broad Institute Genome Sequencing Center for Infectious Disease"/>
            <person name="Wu L."/>
            <person name="Ma J."/>
        </authorList>
    </citation>
    <scope>NUCLEOTIDE SEQUENCE [LARGE SCALE GENOMIC DNA]</scope>
    <source>
        <strain evidence="2">DFY28</strain>
    </source>
</reference>
<protein>
    <submittedName>
        <fullName evidence="1">MmcQ/YjbR family DNA-binding protein</fullName>
    </submittedName>
</protein>
<proteinExistence type="predicted"/>
<dbReference type="InterPro" id="IPR058532">
    <property type="entry name" value="YjbR/MT2646/Rv2570-like"/>
</dbReference>
<dbReference type="Pfam" id="PF04237">
    <property type="entry name" value="YjbR"/>
    <property type="match status" value="1"/>
</dbReference>